<dbReference type="PIRSF" id="PIRSF001439">
    <property type="entry name" value="CryM"/>
    <property type="match status" value="1"/>
</dbReference>
<proteinExistence type="predicted"/>
<dbReference type="Pfam" id="PF02423">
    <property type="entry name" value="OCD_Mu_crystall"/>
    <property type="match status" value="1"/>
</dbReference>
<dbReference type="Gene3D" id="3.40.50.720">
    <property type="entry name" value="NAD(P)-binding Rossmann-like Domain"/>
    <property type="match status" value="1"/>
</dbReference>
<evidence type="ECO:0000313" key="2">
    <source>
        <dbReference type="Proteomes" id="UP000600080"/>
    </source>
</evidence>
<keyword evidence="2" id="KW-1185">Reference proteome</keyword>
<sequence>MTVFNFEVVAGETVRNVLHGKRSEVLDIVSNAYRAHEAGDSVNPDSYFLRFPEKPDSRIIALPAYLGSDVRLAGIKWIASFPGNTRIGAPRASAVLILNDYETGYPIACLEAASISSARTAASAAVAATALRPDGFAGTRIAVVGGGVIARNICDYLHAAGCAPDAYLVHDLDEASGQALAGHVRTTQDRPATFTADLGAALAADTVVFATTALEPYVTAPFRPGQLVLNISLRDLAPEVILAADNIFDDVEHCLKANTSPHLAEQRSGAREFVTGTLAGVLNGEVKPSAERPVVFSPFGLGVLDLAVGAFVLGAAREDGSTIEVPHFFGETRRW</sequence>
<accession>A0ABQ2IXK7</accession>
<protein>
    <submittedName>
        <fullName evidence="1">2,3-diaminopropionate biosynthesis protein SbnB</fullName>
    </submittedName>
</protein>
<dbReference type="SUPFAM" id="SSF51735">
    <property type="entry name" value="NAD(P)-binding Rossmann-fold domains"/>
    <property type="match status" value="1"/>
</dbReference>
<name>A0ABQ2IXK7_9ACTN</name>
<dbReference type="InterPro" id="IPR036291">
    <property type="entry name" value="NAD(P)-bd_dom_sf"/>
</dbReference>
<dbReference type="PANTHER" id="PTHR13812:SF19">
    <property type="entry name" value="KETIMINE REDUCTASE MU-CRYSTALLIN"/>
    <property type="match status" value="1"/>
</dbReference>
<dbReference type="PANTHER" id="PTHR13812">
    <property type="entry name" value="KETIMINE REDUCTASE MU-CRYSTALLIN"/>
    <property type="match status" value="1"/>
</dbReference>
<reference evidence="2" key="1">
    <citation type="journal article" date="2019" name="Int. J. Syst. Evol. Microbiol.">
        <title>The Global Catalogue of Microorganisms (GCM) 10K type strain sequencing project: providing services to taxonomists for standard genome sequencing and annotation.</title>
        <authorList>
            <consortium name="The Broad Institute Genomics Platform"/>
            <consortium name="The Broad Institute Genome Sequencing Center for Infectious Disease"/>
            <person name="Wu L."/>
            <person name="Ma J."/>
        </authorList>
    </citation>
    <scope>NUCLEOTIDE SEQUENCE [LARGE SCALE GENOMIC DNA]</scope>
    <source>
        <strain evidence="2">CGMCC 4.7323</strain>
    </source>
</reference>
<dbReference type="NCBIfam" id="TIGR03944">
    <property type="entry name" value="dehyd_SbnB_fam"/>
    <property type="match status" value="1"/>
</dbReference>
<dbReference type="InterPro" id="IPR023866">
    <property type="entry name" value="SbnB"/>
</dbReference>
<organism evidence="1 2">
    <name type="scientific">Streptomyces kronopolitis</name>
    <dbReference type="NCBI Taxonomy" id="1612435"/>
    <lineage>
        <taxon>Bacteria</taxon>
        <taxon>Bacillati</taxon>
        <taxon>Actinomycetota</taxon>
        <taxon>Actinomycetes</taxon>
        <taxon>Kitasatosporales</taxon>
        <taxon>Streptomycetaceae</taxon>
        <taxon>Streptomyces</taxon>
    </lineage>
</organism>
<evidence type="ECO:0000313" key="1">
    <source>
        <dbReference type="EMBL" id="GGN30830.1"/>
    </source>
</evidence>
<dbReference type="InterPro" id="IPR023401">
    <property type="entry name" value="ODC_N"/>
</dbReference>
<dbReference type="EMBL" id="BMND01000001">
    <property type="protein sequence ID" value="GGN30830.1"/>
    <property type="molecule type" value="Genomic_DNA"/>
</dbReference>
<dbReference type="Proteomes" id="UP000600080">
    <property type="component" value="Unassembled WGS sequence"/>
</dbReference>
<gene>
    <name evidence="1" type="primary">ocd</name>
    <name evidence="1" type="ORF">GCM10012285_00270</name>
</gene>
<dbReference type="InterPro" id="IPR003462">
    <property type="entry name" value="ODC_Mu_crystall"/>
</dbReference>
<dbReference type="Gene3D" id="3.30.1780.10">
    <property type="entry name" value="ornithine cyclodeaminase, domain 1"/>
    <property type="match status" value="1"/>
</dbReference>
<comment type="caution">
    <text evidence="1">The sequence shown here is derived from an EMBL/GenBank/DDBJ whole genome shotgun (WGS) entry which is preliminary data.</text>
</comment>